<sequence>MQNPVSVSHCCDGSSMLESASNPPVLSTESPAAPPHWARYLVPCPTEETSSGPAQSSLFSHLDAYTCIVENRAHTRPPTSFSGTLPPNCDDYELALAIKPQVTKHFVKGRRAWLRKERALLESDRRAGARVTGASIARDLKPTCTRPDTPRHTALRISAPARQDKDFTPLPDYPPFPPVGLAARSNQ</sequence>
<reference evidence="2" key="1">
    <citation type="journal article" date="2021" name="Nat. Commun.">
        <title>Genetic determinants of endophytism in the Arabidopsis root mycobiome.</title>
        <authorList>
            <person name="Mesny F."/>
            <person name="Miyauchi S."/>
            <person name="Thiergart T."/>
            <person name="Pickel B."/>
            <person name="Atanasova L."/>
            <person name="Karlsson M."/>
            <person name="Huettel B."/>
            <person name="Barry K.W."/>
            <person name="Haridas S."/>
            <person name="Chen C."/>
            <person name="Bauer D."/>
            <person name="Andreopoulos W."/>
            <person name="Pangilinan J."/>
            <person name="LaButti K."/>
            <person name="Riley R."/>
            <person name="Lipzen A."/>
            <person name="Clum A."/>
            <person name="Drula E."/>
            <person name="Henrissat B."/>
            <person name="Kohler A."/>
            <person name="Grigoriev I.V."/>
            <person name="Martin F.M."/>
            <person name="Hacquard S."/>
        </authorList>
    </citation>
    <scope>NUCLEOTIDE SEQUENCE</scope>
    <source>
        <strain evidence="2">MPI-CAGE-AT-0147</strain>
    </source>
</reference>
<proteinExistence type="predicted"/>
<name>A0A9P9IAR8_9HYPO</name>
<dbReference type="OrthoDB" id="10323172at2759"/>
<evidence type="ECO:0000256" key="1">
    <source>
        <dbReference type="SAM" id="MobiDB-lite"/>
    </source>
</evidence>
<protein>
    <submittedName>
        <fullName evidence="2">Uncharacterized protein</fullName>
    </submittedName>
</protein>
<evidence type="ECO:0000313" key="2">
    <source>
        <dbReference type="EMBL" id="KAH7114016.1"/>
    </source>
</evidence>
<feature type="region of interest" description="Disordered" evidence="1">
    <location>
        <begin position="146"/>
        <end position="187"/>
    </location>
</feature>
<gene>
    <name evidence="2" type="ORF">EDB81DRAFT_920844</name>
</gene>
<dbReference type="EMBL" id="JAGMUV010000033">
    <property type="protein sequence ID" value="KAH7114016.1"/>
    <property type="molecule type" value="Genomic_DNA"/>
</dbReference>
<dbReference type="Proteomes" id="UP000738349">
    <property type="component" value="Unassembled WGS sequence"/>
</dbReference>
<organism evidence="2 3">
    <name type="scientific">Dactylonectria macrodidyma</name>
    <dbReference type="NCBI Taxonomy" id="307937"/>
    <lineage>
        <taxon>Eukaryota</taxon>
        <taxon>Fungi</taxon>
        <taxon>Dikarya</taxon>
        <taxon>Ascomycota</taxon>
        <taxon>Pezizomycotina</taxon>
        <taxon>Sordariomycetes</taxon>
        <taxon>Hypocreomycetidae</taxon>
        <taxon>Hypocreales</taxon>
        <taxon>Nectriaceae</taxon>
        <taxon>Dactylonectria</taxon>
    </lineage>
</organism>
<dbReference type="AlphaFoldDB" id="A0A9P9IAR8"/>
<comment type="caution">
    <text evidence="2">The sequence shown here is derived from an EMBL/GenBank/DDBJ whole genome shotgun (WGS) entry which is preliminary data.</text>
</comment>
<evidence type="ECO:0000313" key="3">
    <source>
        <dbReference type="Proteomes" id="UP000738349"/>
    </source>
</evidence>
<keyword evidence="3" id="KW-1185">Reference proteome</keyword>
<accession>A0A9P9IAR8</accession>